<dbReference type="eggNOG" id="COG0642">
    <property type="taxonomic scope" value="Bacteria"/>
</dbReference>
<dbReference type="SUPFAM" id="SSF55785">
    <property type="entry name" value="PYP-like sensor domain (PAS domain)"/>
    <property type="match status" value="1"/>
</dbReference>
<evidence type="ECO:0000313" key="23">
    <source>
        <dbReference type="Proteomes" id="UP000011910"/>
    </source>
</evidence>
<dbReference type="CDD" id="cd17546">
    <property type="entry name" value="REC_hyHK_CKI1_RcsC-like"/>
    <property type="match status" value="1"/>
</dbReference>
<dbReference type="InterPro" id="IPR008207">
    <property type="entry name" value="Sig_transdc_His_kin_Hpt_dom"/>
</dbReference>
<dbReference type="PROSITE" id="PS50110">
    <property type="entry name" value="RESPONSE_REGULATORY"/>
    <property type="match status" value="1"/>
</dbReference>
<dbReference type="SMART" id="SM00387">
    <property type="entry name" value="HATPase_c"/>
    <property type="match status" value="1"/>
</dbReference>
<dbReference type="FunFam" id="3.30.565.10:FF:000010">
    <property type="entry name" value="Sensor histidine kinase RcsC"/>
    <property type="match status" value="1"/>
</dbReference>
<feature type="modified residue" description="4-aspartylphosphate" evidence="17">
    <location>
        <position position="629"/>
    </location>
</feature>
<keyword evidence="23" id="KW-1185">Reference proteome</keyword>
<evidence type="ECO:0000259" key="21">
    <source>
        <dbReference type="PROSITE" id="PS50894"/>
    </source>
</evidence>
<evidence type="ECO:0000256" key="14">
    <source>
        <dbReference type="ARBA" id="ARBA00064003"/>
    </source>
</evidence>
<dbReference type="CDD" id="cd00082">
    <property type="entry name" value="HisKA"/>
    <property type="match status" value="1"/>
</dbReference>
<feature type="modified residue" description="Phosphohistidine" evidence="16">
    <location>
        <position position="770"/>
    </location>
</feature>
<evidence type="ECO:0000256" key="5">
    <source>
        <dbReference type="ARBA" id="ARBA00022553"/>
    </source>
</evidence>
<evidence type="ECO:0000256" key="12">
    <source>
        <dbReference type="ARBA" id="ARBA00023012"/>
    </source>
</evidence>
<feature type="transmembrane region" description="Helical" evidence="18">
    <location>
        <begin position="30"/>
        <end position="48"/>
    </location>
</feature>
<dbReference type="InterPro" id="IPR036641">
    <property type="entry name" value="HPT_dom_sf"/>
</dbReference>
<dbReference type="PRINTS" id="PR00344">
    <property type="entry name" value="BCTRLSENSOR"/>
</dbReference>
<evidence type="ECO:0000256" key="13">
    <source>
        <dbReference type="ARBA" id="ARBA00023136"/>
    </source>
</evidence>
<evidence type="ECO:0000256" key="7">
    <source>
        <dbReference type="ARBA" id="ARBA00022692"/>
    </source>
</evidence>
<comment type="subunit">
    <text evidence="14">At low DSF concentrations, interacts with RpfF.</text>
</comment>
<evidence type="ECO:0000256" key="9">
    <source>
        <dbReference type="ARBA" id="ARBA00022777"/>
    </source>
</evidence>
<dbReference type="Pfam" id="PF00072">
    <property type="entry name" value="Response_reg"/>
    <property type="match status" value="1"/>
</dbReference>
<evidence type="ECO:0000256" key="16">
    <source>
        <dbReference type="PROSITE-ProRule" id="PRU00110"/>
    </source>
</evidence>
<dbReference type="CDD" id="cd16922">
    <property type="entry name" value="HATPase_EvgS-ArcB-TorS-like"/>
    <property type="match status" value="1"/>
</dbReference>
<dbReference type="GO" id="GO:0005524">
    <property type="term" value="F:ATP binding"/>
    <property type="evidence" value="ECO:0007669"/>
    <property type="project" value="UniProtKB-KW"/>
</dbReference>
<keyword evidence="6 22" id="KW-0808">Transferase</keyword>
<evidence type="ECO:0000256" key="6">
    <source>
        <dbReference type="ARBA" id="ARBA00022679"/>
    </source>
</evidence>
<evidence type="ECO:0000259" key="20">
    <source>
        <dbReference type="PROSITE" id="PS50110"/>
    </source>
</evidence>
<evidence type="ECO:0000256" key="4">
    <source>
        <dbReference type="ARBA" id="ARBA00022475"/>
    </source>
</evidence>
<dbReference type="InterPro" id="IPR036097">
    <property type="entry name" value="HisK_dim/P_sf"/>
</dbReference>
<dbReference type="PATRIC" id="fig|1279009.4.peg.3534"/>
<name>M7NHU7_9BACT</name>
<dbReference type="STRING" id="1279009.ADICEAN_03491"/>
<dbReference type="PROSITE" id="PS50894">
    <property type="entry name" value="HPT"/>
    <property type="match status" value="1"/>
</dbReference>
<organism evidence="22 23">
    <name type="scientific">Cesiribacter andamanensis AMV16</name>
    <dbReference type="NCBI Taxonomy" id="1279009"/>
    <lineage>
        <taxon>Bacteria</taxon>
        <taxon>Pseudomonadati</taxon>
        <taxon>Bacteroidota</taxon>
        <taxon>Cytophagia</taxon>
        <taxon>Cytophagales</taxon>
        <taxon>Cesiribacteraceae</taxon>
        <taxon>Cesiribacter</taxon>
    </lineage>
</organism>
<evidence type="ECO:0000256" key="3">
    <source>
        <dbReference type="ARBA" id="ARBA00012438"/>
    </source>
</evidence>
<keyword evidence="10" id="KW-0067">ATP-binding</keyword>
<keyword evidence="7 18" id="KW-0812">Transmembrane</keyword>
<feature type="domain" description="Response regulatory" evidence="20">
    <location>
        <begin position="580"/>
        <end position="697"/>
    </location>
</feature>
<dbReference type="AlphaFoldDB" id="M7NHU7"/>
<dbReference type="SUPFAM" id="SSF52172">
    <property type="entry name" value="CheY-like"/>
    <property type="match status" value="1"/>
</dbReference>
<proteinExistence type="predicted"/>
<protein>
    <recommendedName>
        <fullName evidence="15">Sensory/regulatory protein RpfC</fullName>
        <ecNumber evidence="3">2.7.13.3</ecNumber>
    </recommendedName>
</protein>
<feature type="transmembrane region" description="Helical" evidence="18">
    <location>
        <begin position="54"/>
        <end position="72"/>
    </location>
</feature>
<dbReference type="InterPro" id="IPR003661">
    <property type="entry name" value="HisK_dim/P_dom"/>
</dbReference>
<dbReference type="Gene3D" id="3.30.565.10">
    <property type="entry name" value="Histidine kinase-like ATPase, C-terminal domain"/>
    <property type="match status" value="1"/>
</dbReference>
<dbReference type="SUPFAM" id="SSF47226">
    <property type="entry name" value="Histidine-containing phosphotransfer domain, HPT domain"/>
    <property type="match status" value="1"/>
</dbReference>
<feature type="transmembrane region" description="Helical" evidence="18">
    <location>
        <begin position="79"/>
        <end position="99"/>
    </location>
</feature>
<dbReference type="SUPFAM" id="SSF55874">
    <property type="entry name" value="ATPase domain of HSP90 chaperone/DNA topoisomerase II/histidine kinase"/>
    <property type="match status" value="1"/>
</dbReference>
<evidence type="ECO:0000256" key="17">
    <source>
        <dbReference type="PROSITE-ProRule" id="PRU00169"/>
    </source>
</evidence>
<evidence type="ECO:0000256" key="11">
    <source>
        <dbReference type="ARBA" id="ARBA00022989"/>
    </source>
</evidence>
<sequence length="835" mass="92658">MPLSVLNKLLLSAKTAHLDDVRRKALTSRYCLVGIFTCLAFSLLYAVLGYYMLALAILPVLVLISFALYLTLSHKLTAATHVMLLTANIGLLMLTVLVGKASGTHYLYFPVAIAGITILPAAARREMYFYMFLSVTCLLGILFLMPAQAAYLHMPADMLAFDHSITLLLALGTTLLIGYNMLSVNREILNSLQASQGQHQALLDGVPDQILRFNLEGTCLDFRPSPAAEGFDEGEQQRYIGQPLGRLMAPKLAVKLLDAAKTTLASGRPTTFEWSSGAPTGRISLQEFRVTRLNMGEVITLIRDISDRHEQEVHKKAKEAAEHTAKLKSEFLSSMSHEIRTPMNIIMGLSRLLLKERSLSSMVRENVEAIRFSAENLLTIVNDILDLSKIEAGKLSITLSGFDVRDLVRKHVNFVKLYAGERKLEVQAHVDEDIPPLLQGDSVRLNQVLMNLTGNAIKFTKRGRVTVRAELVKRKAEQAVVRFSVSDTGIGIPSEKIQFIFEQFNQLQAGEDTLAKSGTGLGLAISQKLVNLMGGNIEVESVIGLGSTFSFELPFTICHEQPPVTLHPKAMQASDLSGVSVLLAEDNSMNQFYARQLLSSWNIQVELANNGIEVVEKSRQHKYDLILMDLQMPVMDGLEALKKIRTAANPNHKTPVICISADAFEETRHKALSHGMDDYLTKPINEDALFAALVRQLDKTGPIIDEKLRRELIKTQPLLDLDSLSPVLLDDKDALSEFLELFVRSVREDLDKLSTAVIMVDSDMINKLAHKLKSSFKNVGAYPSAELLETMESRSKSGEGTQQEYADILRELMHHYQNISLTIRQKLSNAAKSAY</sequence>
<dbReference type="PROSITE" id="PS50109">
    <property type="entry name" value="HIS_KIN"/>
    <property type="match status" value="1"/>
</dbReference>
<evidence type="ECO:0000259" key="19">
    <source>
        <dbReference type="PROSITE" id="PS50109"/>
    </source>
</evidence>
<dbReference type="PANTHER" id="PTHR45339:SF1">
    <property type="entry name" value="HYBRID SIGNAL TRANSDUCTION HISTIDINE KINASE J"/>
    <property type="match status" value="1"/>
</dbReference>
<dbReference type="EC" id="2.7.13.3" evidence="3"/>
<dbReference type="InterPro" id="IPR036890">
    <property type="entry name" value="HATPase_C_sf"/>
</dbReference>
<feature type="transmembrane region" description="Helical" evidence="18">
    <location>
        <begin position="130"/>
        <end position="151"/>
    </location>
</feature>
<dbReference type="Gene3D" id="1.10.287.130">
    <property type="match status" value="1"/>
</dbReference>
<dbReference type="PANTHER" id="PTHR45339">
    <property type="entry name" value="HYBRID SIGNAL TRANSDUCTION HISTIDINE KINASE J"/>
    <property type="match status" value="1"/>
</dbReference>
<evidence type="ECO:0000256" key="18">
    <source>
        <dbReference type="SAM" id="Phobius"/>
    </source>
</evidence>
<gene>
    <name evidence="22" type="primary">luxQ_7</name>
    <name evidence="22" type="ORF">ADICEAN_03491</name>
</gene>
<keyword evidence="13 18" id="KW-0472">Membrane</keyword>
<feature type="transmembrane region" description="Helical" evidence="18">
    <location>
        <begin position="163"/>
        <end position="182"/>
    </location>
</feature>
<keyword evidence="8" id="KW-0547">Nucleotide-binding</keyword>
<dbReference type="Pfam" id="PF02518">
    <property type="entry name" value="HATPase_c"/>
    <property type="match status" value="1"/>
</dbReference>
<keyword evidence="4" id="KW-1003">Cell membrane</keyword>
<evidence type="ECO:0000256" key="15">
    <source>
        <dbReference type="ARBA" id="ARBA00068150"/>
    </source>
</evidence>
<evidence type="ECO:0000256" key="10">
    <source>
        <dbReference type="ARBA" id="ARBA00022840"/>
    </source>
</evidence>
<dbReference type="Gene3D" id="3.30.450.20">
    <property type="entry name" value="PAS domain"/>
    <property type="match status" value="1"/>
</dbReference>
<keyword evidence="11 18" id="KW-1133">Transmembrane helix</keyword>
<dbReference type="InterPro" id="IPR001789">
    <property type="entry name" value="Sig_transdc_resp-reg_receiver"/>
</dbReference>
<evidence type="ECO:0000256" key="1">
    <source>
        <dbReference type="ARBA" id="ARBA00000085"/>
    </source>
</evidence>
<comment type="catalytic activity">
    <reaction evidence="1">
        <text>ATP + protein L-histidine = ADP + protein N-phospho-L-histidine.</text>
        <dbReference type="EC" id="2.7.13.3"/>
    </reaction>
</comment>
<dbReference type="Gene3D" id="3.40.50.2300">
    <property type="match status" value="1"/>
</dbReference>
<dbReference type="InterPro" id="IPR035965">
    <property type="entry name" value="PAS-like_dom_sf"/>
</dbReference>
<dbReference type="FunFam" id="1.10.287.130:FF:000002">
    <property type="entry name" value="Two-component osmosensing histidine kinase"/>
    <property type="match status" value="1"/>
</dbReference>
<dbReference type="SMART" id="SM00448">
    <property type="entry name" value="REC"/>
    <property type="match status" value="1"/>
</dbReference>
<dbReference type="InterPro" id="IPR004358">
    <property type="entry name" value="Sig_transdc_His_kin-like_C"/>
</dbReference>
<evidence type="ECO:0000313" key="22">
    <source>
        <dbReference type="EMBL" id="EMR01380.1"/>
    </source>
</evidence>
<comment type="subcellular location">
    <subcellularLocation>
        <location evidence="2">Cell membrane</location>
        <topology evidence="2">Multi-pass membrane protein</topology>
    </subcellularLocation>
</comment>
<dbReference type="InterPro" id="IPR011006">
    <property type="entry name" value="CheY-like_superfamily"/>
</dbReference>
<dbReference type="EMBL" id="AODQ01000120">
    <property type="protein sequence ID" value="EMR01380.1"/>
    <property type="molecule type" value="Genomic_DNA"/>
</dbReference>
<feature type="transmembrane region" description="Helical" evidence="18">
    <location>
        <begin position="105"/>
        <end position="123"/>
    </location>
</feature>
<dbReference type="Gene3D" id="1.20.120.160">
    <property type="entry name" value="HPT domain"/>
    <property type="match status" value="1"/>
</dbReference>
<dbReference type="SMART" id="SM00388">
    <property type="entry name" value="HisKA"/>
    <property type="match status" value="1"/>
</dbReference>
<keyword evidence="12" id="KW-0902">Two-component regulatory system</keyword>
<dbReference type="SUPFAM" id="SSF47384">
    <property type="entry name" value="Homodimeric domain of signal transducing histidine kinase"/>
    <property type="match status" value="1"/>
</dbReference>
<dbReference type="GO" id="GO:0005886">
    <property type="term" value="C:plasma membrane"/>
    <property type="evidence" value="ECO:0007669"/>
    <property type="project" value="UniProtKB-SubCell"/>
</dbReference>
<keyword evidence="9 22" id="KW-0418">Kinase</keyword>
<reference evidence="22 23" key="1">
    <citation type="journal article" date="2013" name="Genome Announc.">
        <title>Draft Genome Sequence of Cesiribacter andamanensis Strain AMV16T, Isolated from a Soil Sample from a Mud Volcano in the Andaman Islands, India.</title>
        <authorList>
            <person name="Shivaji S."/>
            <person name="Ara S."/>
            <person name="Begum Z."/>
            <person name="Srinivas T.N."/>
            <person name="Singh A."/>
            <person name="Kumar Pinnaka A."/>
        </authorList>
    </citation>
    <scope>NUCLEOTIDE SEQUENCE [LARGE SCALE GENOMIC DNA]</scope>
    <source>
        <strain evidence="22 23">AMV16</strain>
    </source>
</reference>
<dbReference type="GO" id="GO:0000155">
    <property type="term" value="F:phosphorelay sensor kinase activity"/>
    <property type="evidence" value="ECO:0007669"/>
    <property type="project" value="InterPro"/>
</dbReference>
<dbReference type="Pfam" id="PF01627">
    <property type="entry name" value="Hpt"/>
    <property type="match status" value="1"/>
</dbReference>
<accession>M7NHU7</accession>
<dbReference type="Proteomes" id="UP000011910">
    <property type="component" value="Unassembled WGS sequence"/>
</dbReference>
<comment type="caution">
    <text evidence="22">The sequence shown here is derived from an EMBL/GenBank/DDBJ whole genome shotgun (WGS) entry which is preliminary data.</text>
</comment>
<dbReference type="InterPro" id="IPR003594">
    <property type="entry name" value="HATPase_dom"/>
</dbReference>
<evidence type="ECO:0000256" key="2">
    <source>
        <dbReference type="ARBA" id="ARBA00004651"/>
    </source>
</evidence>
<feature type="domain" description="HPt" evidence="21">
    <location>
        <begin position="731"/>
        <end position="826"/>
    </location>
</feature>
<dbReference type="RefSeq" id="WP_009196873.1">
    <property type="nucleotide sequence ID" value="NZ_AODQ01000120.1"/>
</dbReference>
<keyword evidence="5 17" id="KW-0597">Phosphoprotein</keyword>
<dbReference type="Pfam" id="PF00512">
    <property type="entry name" value="HisKA"/>
    <property type="match status" value="1"/>
</dbReference>
<feature type="domain" description="Histidine kinase" evidence="19">
    <location>
        <begin position="334"/>
        <end position="557"/>
    </location>
</feature>
<evidence type="ECO:0000256" key="8">
    <source>
        <dbReference type="ARBA" id="ARBA00022741"/>
    </source>
</evidence>
<dbReference type="InterPro" id="IPR005467">
    <property type="entry name" value="His_kinase_dom"/>
</dbReference>